<keyword evidence="4" id="KW-1185">Reference proteome</keyword>
<protein>
    <submittedName>
        <fullName evidence="3">Uncharacterized protein</fullName>
    </submittedName>
</protein>
<proteinExistence type="predicted"/>
<evidence type="ECO:0000256" key="1">
    <source>
        <dbReference type="SAM" id="MobiDB-lite"/>
    </source>
</evidence>
<gene>
    <name evidence="3" type="ORF">IFO66_09080</name>
</gene>
<name>A0ABR9AWG0_9BACL</name>
<accession>A0ABR9AWG0</accession>
<evidence type="ECO:0000313" key="4">
    <source>
        <dbReference type="Proteomes" id="UP000634529"/>
    </source>
</evidence>
<keyword evidence="2" id="KW-0732">Signal</keyword>
<comment type="caution">
    <text evidence="3">The sequence shown here is derived from an EMBL/GenBank/DDBJ whole genome shotgun (WGS) entry which is preliminary data.</text>
</comment>
<evidence type="ECO:0000313" key="3">
    <source>
        <dbReference type="EMBL" id="MBD8498467.1"/>
    </source>
</evidence>
<dbReference type="EMBL" id="JACYTN010000004">
    <property type="protein sequence ID" value="MBD8498467.1"/>
    <property type="molecule type" value="Genomic_DNA"/>
</dbReference>
<dbReference type="Proteomes" id="UP000634529">
    <property type="component" value="Unassembled WGS sequence"/>
</dbReference>
<feature type="signal peptide" evidence="2">
    <location>
        <begin position="1"/>
        <end position="24"/>
    </location>
</feature>
<sequence>MKKLATAALLSAVVLVASSVTVFGNDIRLSQNGASGGWSEDRGYFTNPSNAISVQASSEPDSHTASRKTRERGSVLETNLTGETKWAGVYHYTRARFENMWPMSGYVGDTDRVWGTDATTASTGYWNADLTIAKTYWGN</sequence>
<reference evidence="3 4" key="1">
    <citation type="submission" date="2020-09" db="EMBL/GenBank/DDBJ databases">
        <title>Paenibacillus sp. CAU 1523 isolated from sand of Haeundae Beach.</title>
        <authorList>
            <person name="Kim W."/>
        </authorList>
    </citation>
    <scope>NUCLEOTIDE SEQUENCE [LARGE SCALE GENOMIC DNA]</scope>
    <source>
        <strain evidence="3 4">CAU 1523</strain>
    </source>
</reference>
<evidence type="ECO:0000256" key="2">
    <source>
        <dbReference type="SAM" id="SignalP"/>
    </source>
</evidence>
<feature type="chain" id="PRO_5046462484" evidence="2">
    <location>
        <begin position="25"/>
        <end position="139"/>
    </location>
</feature>
<feature type="region of interest" description="Disordered" evidence="1">
    <location>
        <begin position="52"/>
        <end position="73"/>
    </location>
</feature>
<dbReference type="RefSeq" id="WP_192024848.1">
    <property type="nucleotide sequence ID" value="NZ_JACYTN010000004.1"/>
</dbReference>
<organism evidence="3 4">
    <name type="scientific">Paenibacillus arenosi</name>
    <dbReference type="NCBI Taxonomy" id="2774142"/>
    <lineage>
        <taxon>Bacteria</taxon>
        <taxon>Bacillati</taxon>
        <taxon>Bacillota</taxon>
        <taxon>Bacilli</taxon>
        <taxon>Bacillales</taxon>
        <taxon>Paenibacillaceae</taxon>
        <taxon>Paenibacillus</taxon>
    </lineage>
</organism>